<protein>
    <submittedName>
        <fullName evidence="1">PAAR repeat-containing protein</fullName>
    </submittedName>
</protein>
<name>A0A6P2YU03_BURL3</name>
<dbReference type="Proteomes" id="UP000494260">
    <property type="component" value="Unassembled WGS sequence"/>
</dbReference>
<evidence type="ECO:0000313" key="1">
    <source>
        <dbReference type="EMBL" id="VWD23265.1"/>
    </source>
</evidence>
<proteinExistence type="predicted"/>
<dbReference type="EMBL" id="CABVQH010000027">
    <property type="protein sequence ID" value="VWD23265.1"/>
    <property type="molecule type" value="Genomic_DNA"/>
</dbReference>
<organism evidence="1 2">
    <name type="scientific">Burkholderia lata (strain ATCC 17760 / DSM 23089 / LMG 22485 / NCIMB 9086 / R18194 / 383)</name>
    <dbReference type="NCBI Taxonomy" id="482957"/>
    <lineage>
        <taxon>Bacteria</taxon>
        <taxon>Pseudomonadati</taxon>
        <taxon>Pseudomonadota</taxon>
        <taxon>Betaproteobacteria</taxon>
        <taxon>Burkholderiales</taxon>
        <taxon>Burkholderiaceae</taxon>
        <taxon>Burkholderia</taxon>
        <taxon>Burkholderia cepacia complex</taxon>
    </lineage>
</organism>
<dbReference type="AlphaFoldDB" id="A0A6P2YU03"/>
<sequence length="205" mass="21911">MRFQACLIRNICGLRRTLPALEATMRKAAIRCGDPTTTRGVVFAYSSTIFDDGKQVALSGDEATCGNCDGTFKISGTGKGISEKGRNVVVEGDLVHCPCKKNRVLVGPNPGIFLQTRNDDAPVSMHAGASSAVLIGDVSEKDAELFFEIVDAVSGKPVEGMSYKLLSNGRTLVDRVPLVHGRTLSFSMKAHPGLTVVAWRTGDVR</sequence>
<dbReference type="InterPro" id="IPR008727">
    <property type="entry name" value="PAAR_motif"/>
</dbReference>
<gene>
    <name evidence="1" type="ORF">BLA18109_06104</name>
</gene>
<accession>A0A6P2YU03</accession>
<evidence type="ECO:0000313" key="2">
    <source>
        <dbReference type="Proteomes" id="UP000494260"/>
    </source>
</evidence>
<dbReference type="CDD" id="cd14744">
    <property type="entry name" value="PAAR_CT_2"/>
    <property type="match status" value="1"/>
</dbReference>
<dbReference type="Pfam" id="PF05488">
    <property type="entry name" value="PAAR_motif"/>
    <property type="match status" value="1"/>
</dbReference>
<reference evidence="1 2" key="1">
    <citation type="submission" date="2019-09" db="EMBL/GenBank/DDBJ databases">
        <authorList>
            <person name="Depoorter E."/>
        </authorList>
    </citation>
    <scope>NUCLEOTIDE SEQUENCE [LARGE SCALE GENOMIC DNA]</scope>
    <source>
        <strain evidence="1">R-18109</strain>
    </source>
</reference>